<evidence type="ECO:0000313" key="1">
    <source>
        <dbReference type="EMBL" id="QHS78258.1"/>
    </source>
</evidence>
<protein>
    <submittedName>
        <fullName evidence="1">Uncharacterized protein</fullName>
    </submittedName>
</protein>
<accession>A0A6C0AET8</accession>
<sequence length="126" mass="15055">MNVKTLLNDYIKQANYLNHNYNNENININEEIDKLYSIEYELGNLIAKIKYPNNYIVEPQGGCEKYDFRIFIHIDCKNYSYKIKEFNFEEQEEASKFHSQAQKNDYITGENIFGSPLIVRFLYESK</sequence>
<reference evidence="1" key="1">
    <citation type="journal article" date="2020" name="Nature">
        <title>Giant virus diversity and host interactions through global metagenomics.</title>
        <authorList>
            <person name="Schulz F."/>
            <person name="Roux S."/>
            <person name="Paez-Espino D."/>
            <person name="Jungbluth S."/>
            <person name="Walsh D.A."/>
            <person name="Denef V.J."/>
            <person name="McMahon K.D."/>
            <person name="Konstantinidis K.T."/>
            <person name="Eloe-Fadrosh E.A."/>
            <person name="Kyrpides N.C."/>
            <person name="Woyke T."/>
        </authorList>
    </citation>
    <scope>NUCLEOTIDE SEQUENCE</scope>
    <source>
        <strain evidence="1">GVMAG-S-1021933-23</strain>
    </source>
</reference>
<dbReference type="EMBL" id="MN740595">
    <property type="protein sequence ID" value="QHS78258.1"/>
    <property type="molecule type" value="Genomic_DNA"/>
</dbReference>
<dbReference type="AlphaFoldDB" id="A0A6C0AET8"/>
<name>A0A6C0AET8_9ZZZZ</name>
<proteinExistence type="predicted"/>
<organism evidence="1">
    <name type="scientific">viral metagenome</name>
    <dbReference type="NCBI Taxonomy" id="1070528"/>
    <lineage>
        <taxon>unclassified sequences</taxon>
        <taxon>metagenomes</taxon>
        <taxon>organismal metagenomes</taxon>
    </lineage>
</organism>